<reference evidence="3" key="1">
    <citation type="journal article" date="2014" name="Front. Microbiol.">
        <title>High frequency of phylogenetically diverse reductive dehalogenase-homologous genes in deep subseafloor sedimentary metagenomes.</title>
        <authorList>
            <person name="Kawai M."/>
            <person name="Futagami T."/>
            <person name="Toyoda A."/>
            <person name="Takaki Y."/>
            <person name="Nishi S."/>
            <person name="Hori S."/>
            <person name="Arai W."/>
            <person name="Tsubouchi T."/>
            <person name="Morono Y."/>
            <person name="Uchiyama I."/>
            <person name="Ito T."/>
            <person name="Fujiyama A."/>
            <person name="Inagaki F."/>
            <person name="Takami H."/>
        </authorList>
    </citation>
    <scope>NUCLEOTIDE SEQUENCE</scope>
    <source>
        <strain evidence="3">Expedition CK06-06</strain>
    </source>
</reference>
<dbReference type="GO" id="GO:0016787">
    <property type="term" value="F:hydrolase activity"/>
    <property type="evidence" value="ECO:0007669"/>
    <property type="project" value="InterPro"/>
</dbReference>
<accession>X1EGG6</accession>
<protein>
    <recommendedName>
        <fullName evidence="2">3-keto-alpha-glucoside-1,2-lyase/3-keto-2-hydroxy-glucal hydratase domain-containing protein</fullName>
    </recommendedName>
</protein>
<proteinExistence type="predicted"/>
<feature type="transmembrane region" description="Helical" evidence="1">
    <location>
        <begin position="7"/>
        <end position="24"/>
    </location>
</feature>
<evidence type="ECO:0000259" key="2">
    <source>
        <dbReference type="Pfam" id="PF06439"/>
    </source>
</evidence>
<evidence type="ECO:0000313" key="3">
    <source>
        <dbReference type="EMBL" id="GAH32401.1"/>
    </source>
</evidence>
<dbReference type="Pfam" id="PF06439">
    <property type="entry name" value="3keto-disac_hyd"/>
    <property type="match status" value="1"/>
</dbReference>
<dbReference type="EMBL" id="BARU01011683">
    <property type="protein sequence ID" value="GAH32401.1"/>
    <property type="molecule type" value="Genomic_DNA"/>
</dbReference>
<dbReference type="PROSITE" id="PS51257">
    <property type="entry name" value="PROKAR_LIPOPROTEIN"/>
    <property type="match status" value="1"/>
</dbReference>
<keyword evidence="1" id="KW-1133">Transmembrane helix</keyword>
<organism evidence="3">
    <name type="scientific">marine sediment metagenome</name>
    <dbReference type="NCBI Taxonomy" id="412755"/>
    <lineage>
        <taxon>unclassified sequences</taxon>
        <taxon>metagenomes</taxon>
        <taxon>ecological metagenomes</taxon>
    </lineage>
</organism>
<feature type="domain" description="3-keto-alpha-glucoside-1,2-lyase/3-keto-2-hydroxy-glucal hydratase" evidence="2">
    <location>
        <begin position="62"/>
        <end position="175"/>
    </location>
</feature>
<feature type="non-terminal residue" evidence="3">
    <location>
        <position position="184"/>
    </location>
</feature>
<dbReference type="Gene3D" id="2.60.120.560">
    <property type="entry name" value="Exo-inulinase, domain 1"/>
    <property type="match status" value="1"/>
</dbReference>
<evidence type="ECO:0000256" key="1">
    <source>
        <dbReference type="SAM" id="Phobius"/>
    </source>
</evidence>
<keyword evidence="1" id="KW-0472">Membrane</keyword>
<name>X1EGG6_9ZZZZ</name>
<dbReference type="AlphaFoldDB" id="X1EGG6"/>
<keyword evidence="1" id="KW-0812">Transmembrane</keyword>
<dbReference type="InterPro" id="IPR010496">
    <property type="entry name" value="AL/BT2_dom"/>
</dbReference>
<comment type="caution">
    <text evidence="3">The sequence shown here is derived from an EMBL/GenBank/DDBJ whole genome shotgun (WGS) entry which is preliminary data.</text>
</comment>
<gene>
    <name evidence="3" type="ORF">S03H2_21852</name>
</gene>
<sequence>MKRNYTYYFNSLVSIILLVHLILFTSCTQRNRSQVEIPDEENSTIATNEKLNTLTPREIQEGWKLLFDGKTTQEWKSAASDTFPETGWETKNGTLTILGTGGGSIVTRQTFSDFDLKLEFRLTKGANSGIKYVVKYYPAKDGKSSPLGLEYQLLDDKNHPDGVHQTHTLASLYDLIIATNRKIN</sequence>